<accession>A0A2A4ZAD9</accession>
<reference evidence="1" key="2">
    <citation type="journal article" date="2018" name="ISME J.">
        <title>A dynamic microbial community with high functional redundancy inhabits the cold, oxic subseafloor aquifer.</title>
        <authorList>
            <person name="Tully B.J."/>
            <person name="Wheat C.G."/>
            <person name="Glazer B.T."/>
            <person name="Huber J.A."/>
        </authorList>
    </citation>
    <scope>NUCLEOTIDE SEQUENCE</scope>
    <source>
        <strain evidence="1">NORP83</strain>
    </source>
</reference>
<proteinExistence type="predicted"/>
<evidence type="ECO:0000313" key="1">
    <source>
        <dbReference type="EMBL" id="PCJ03496.1"/>
    </source>
</evidence>
<dbReference type="InterPro" id="IPR031552">
    <property type="entry name" value="ParE-like_toxin"/>
</dbReference>
<protein>
    <submittedName>
        <fullName evidence="1">Addiction module toxin RelE</fullName>
    </submittedName>
</protein>
<organism evidence="1">
    <name type="scientific">OCS116 cluster bacterium</name>
    <dbReference type="NCBI Taxonomy" id="2030921"/>
    <lineage>
        <taxon>Bacteria</taxon>
        <taxon>Pseudomonadati</taxon>
        <taxon>Pseudomonadota</taxon>
        <taxon>Alphaproteobacteria</taxon>
        <taxon>OCS116 cluster</taxon>
    </lineage>
</organism>
<dbReference type="Gene3D" id="3.30.2310.20">
    <property type="entry name" value="RelE-like"/>
    <property type="match status" value="1"/>
</dbReference>
<dbReference type="Pfam" id="PF15781">
    <property type="entry name" value="ParE-like_toxin"/>
    <property type="match status" value="1"/>
</dbReference>
<reference key="1">
    <citation type="submission" date="2017-08" db="EMBL/GenBank/DDBJ databases">
        <title>A dynamic microbial community with high functional redundancy inhabits the cold, oxic subseafloor aquifer.</title>
        <authorList>
            <person name="Tully B.J."/>
            <person name="Wheat C.G."/>
            <person name="Glazer B.T."/>
            <person name="Huber J.A."/>
        </authorList>
    </citation>
    <scope>NUCLEOTIDE SEQUENCE [LARGE SCALE GENOMIC DNA]</scope>
</reference>
<gene>
    <name evidence="1" type="ORF">COB13_02410</name>
</gene>
<dbReference type="EMBL" id="NVUS01000002">
    <property type="protein sequence ID" value="PCJ03496.1"/>
    <property type="molecule type" value="Genomic_DNA"/>
</dbReference>
<name>A0A2A4ZAD9_9PROT</name>
<dbReference type="SUPFAM" id="SSF143011">
    <property type="entry name" value="RelE-like"/>
    <property type="match status" value="1"/>
</dbReference>
<dbReference type="AlphaFoldDB" id="A0A2A4ZAD9"/>
<dbReference type="InterPro" id="IPR035093">
    <property type="entry name" value="RelE/ParE_toxin_dom_sf"/>
</dbReference>
<sequence length="90" mass="10156">MNVLQTLSFKKALKKLHANQKQQLDDAIKLIIANPNIGAPKKGDLAGISVYKFKMIKQPVLLAYHYQDETITLTLLSLGTHENFYKSLKT</sequence>
<comment type="caution">
    <text evidence="1">The sequence shown here is derived from an EMBL/GenBank/DDBJ whole genome shotgun (WGS) entry which is preliminary data.</text>
</comment>